<gene>
    <name evidence="1" type="ORF">ACFQE0_04150</name>
</gene>
<dbReference type="EMBL" id="JBHSWN010000001">
    <property type="protein sequence ID" value="MFC6788887.1"/>
    <property type="molecule type" value="Genomic_DNA"/>
</dbReference>
<dbReference type="RefSeq" id="WP_378967341.1">
    <property type="nucleotide sequence ID" value="NZ_JBHSWN010000001.1"/>
</dbReference>
<evidence type="ECO:0000313" key="2">
    <source>
        <dbReference type="Proteomes" id="UP001596292"/>
    </source>
</evidence>
<evidence type="ECO:0000313" key="1">
    <source>
        <dbReference type="EMBL" id="MFC6788887.1"/>
    </source>
</evidence>
<proteinExistence type="predicted"/>
<protein>
    <submittedName>
        <fullName evidence="1">YHS domain-containing (Seleno)protein</fullName>
    </submittedName>
</protein>
<accession>A0ABW2BEN8</accession>
<sequence>MSQNRKTGLTGGDRDGSRRRLLANGLAGLLLLAAPATRGETTRIEALGLNGYDPVSYFMPDGPRGGSARFELPWNGQVWRFALEVNRAAFQRDPMVYLPRLGGFDAAGILDRRLVEADPTLFAILDGRLYLFRDAERRQRFLEDPALARRAEAIWPGLTRLLDDPDDVRSGAR</sequence>
<comment type="caution">
    <text evidence="1">The sequence shown here is derived from an EMBL/GenBank/DDBJ whole genome shotgun (WGS) entry which is preliminary data.</text>
</comment>
<keyword evidence="2" id="KW-1185">Reference proteome</keyword>
<name>A0ABW2BEN8_9HYPH</name>
<reference evidence="2" key="1">
    <citation type="journal article" date="2019" name="Int. J. Syst. Evol. Microbiol.">
        <title>The Global Catalogue of Microorganisms (GCM) 10K type strain sequencing project: providing services to taxonomists for standard genome sequencing and annotation.</title>
        <authorList>
            <consortium name="The Broad Institute Genomics Platform"/>
            <consortium name="The Broad Institute Genome Sequencing Center for Infectious Disease"/>
            <person name="Wu L."/>
            <person name="Ma J."/>
        </authorList>
    </citation>
    <scope>NUCLEOTIDE SEQUENCE [LARGE SCALE GENOMIC DNA]</scope>
    <source>
        <strain evidence="2">CCUG 48316</strain>
    </source>
</reference>
<organism evidence="1 2">
    <name type="scientific">Methylobacterium komagatae</name>
    <dbReference type="NCBI Taxonomy" id="374425"/>
    <lineage>
        <taxon>Bacteria</taxon>
        <taxon>Pseudomonadati</taxon>
        <taxon>Pseudomonadota</taxon>
        <taxon>Alphaproteobacteria</taxon>
        <taxon>Hyphomicrobiales</taxon>
        <taxon>Methylobacteriaceae</taxon>
        <taxon>Methylobacterium</taxon>
    </lineage>
</organism>
<dbReference type="Proteomes" id="UP001596292">
    <property type="component" value="Unassembled WGS sequence"/>
</dbReference>
<dbReference type="NCBIfam" id="NF041384">
    <property type="entry name" value="YHS_seleno_dom"/>
    <property type="match status" value="1"/>
</dbReference>